<feature type="compositionally biased region" description="Gly residues" evidence="3">
    <location>
        <begin position="1142"/>
        <end position="1154"/>
    </location>
</feature>
<feature type="compositionally biased region" description="Basic and acidic residues" evidence="3">
    <location>
        <begin position="818"/>
        <end position="829"/>
    </location>
</feature>
<dbReference type="NCBIfam" id="TIGR00094">
    <property type="entry name" value="tRNA_TruD_broad"/>
    <property type="match status" value="1"/>
</dbReference>
<feature type="region of interest" description="Disordered" evidence="3">
    <location>
        <begin position="1"/>
        <end position="25"/>
    </location>
</feature>
<feature type="compositionally biased region" description="Polar residues" evidence="3">
    <location>
        <begin position="895"/>
        <end position="917"/>
    </location>
</feature>
<dbReference type="Gene3D" id="3.30.2350.20">
    <property type="entry name" value="TruD, catalytic domain"/>
    <property type="match status" value="3"/>
</dbReference>
<dbReference type="EMBL" id="JAKWBI020000036">
    <property type="protein sequence ID" value="KAJ2905203.1"/>
    <property type="molecule type" value="Genomic_DNA"/>
</dbReference>
<dbReference type="InterPro" id="IPR001656">
    <property type="entry name" value="PsdUridine_synth_TruD"/>
</dbReference>
<evidence type="ECO:0000256" key="1">
    <source>
        <dbReference type="ARBA" id="ARBA00007953"/>
    </source>
</evidence>
<feature type="region of interest" description="Disordered" evidence="3">
    <location>
        <begin position="864"/>
        <end position="922"/>
    </location>
</feature>
<evidence type="ECO:0000256" key="2">
    <source>
        <dbReference type="ARBA" id="ARBA00023235"/>
    </source>
</evidence>
<dbReference type="InterPro" id="IPR056963">
    <property type="entry name" value="PUS7L_N"/>
</dbReference>
<feature type="region of interest" description="Disordered" evidence="3">
    <location>
        <begin position="741"/>
        <end position="829"/>
    </location>
</feature>
<dbReference type="SUPFAM" id="SSF55120">
    <property type="entry name" value="Pseudouridine synthase"/>
    <property type="match status" value="1"/>
</dbReference>
<dbReference type="GO" id="GO:0001522">
    <property type="term" value="P:pseudouridine synthesis"/>
    <property type="evidence" value="ECO:0007669"/>
    <property type="project" value="InterPro"/>
</dbReference>
<feature type="compositionally biased region" description="Low complexity" evidence="3">
    <location>
        <begin position="943"/>
        <end position="964"/>
    </location>
</feature>
<feature type="compositionally biased region" description="Low complexity" evidence="3">
    <location>
        <begin position="803"/>
        <end position="815"/>
    </location>
</feature>
<dbReference type="PROSITE" id="PS50984">
    <property type="entry name" value="TRUD"/>
    <property type="match status" value="1"/>
</dbReference>
<dbReference type="GO" id="GO:0009982">
    <property type="term" value="F:pseudouridine synthase activity"/>
    <property type="evidence" value="ECO:0007669"/>
    <property type="project" value="InterPro"/>
</dbReference>
<feature type="compositionally biased region" description="Polar residues" evidence="3">
    <location>
        <begin position="977"/>
        <end position="986"/>
    </location>
</feature>
<evidence type="ECO:0000313" key="5">
    <source>
        <dbReference type="EMBL" id="KAJ2905203.1"/>
    </source>
</evidence>
<comment type="similarity">
    <text evidence="1">Belongs to the pseudouridine synthase TruD family.</text>
</comment>
<name>A0AAD5WWY6_9PEZI</name>
<feature type="compositionally biased region" description="Polar residues" evidence="3">
    <location>
        <begin position="868"/>
        <end position="885"/>
    </location>
</feature>
<feature type="compositionally biased region" description="Basic and acidic residues" evidence="3">
    <location>
        <begin position="763"/>
        <end position="776"/>
    </location>
</feature>
<dbReference type="InterPro" id="IPR020103">
    <property type="entry name" value="PsdUridine_synth_cat_dom_sf"/>
</dbReference>
<gene>
    <name evidence="5" type="ORF">MKZ38_006109</name>
</gene>
<dbReference type="InterPro" id="IPR011760">
    <property type="entry name" value="PsdUridine_synth_TruD_insert"/>
</dbReference>
<feature type="region of interest" description="Disordered" evidence="3">
    <location>
        <begin position="1124"/>
        <end position="1223"/>
    </location>
</feature>
<feature type="region of interest" description="Disordered" evidence="3">
    <location>
        <begin position="935"/>
        <end position="1009"/>
    </location>
</feature>
<dbReference type="PANTHER" id="PTHR13326">
    <property type="entry name" value="TRNA PSEUDOURIDINE SYNTHASE D"/>
    <property type="match status" value="1"/>
</dbReference>
<keyword evidence="2" id="KW-0413">Isomerase</keyword>
<dbReference type="Proteomes" id="UP001201980">
    <property type="component" value="Unassembled WGS sequence"/>
</dbReference>
<dbReference type="InterPro" id="IPR042214">
    <property type="entry name" value="TruD_catalytic"/>
</dbReference>
<feature type="domain" description="TRUD" evidence="4">
    <location>
        <begin position="337"/>
        <end position="599"/>
    </location>
</feature>
<dbReference type="AlphaFoldDB" id="A0AAD5WWY6"/>
<dbReference type="Pfam" id="PF23943">
    <property type="entry name" value="PUS7L_N"/>
    <property type="match status" value="1"/>
</dbReference>
<sequence>MSGLRRSGGHREAHVNNPNQVSHEQEMGIIHKVSNIDYSWTGKMRVRYTDFQVHEVVPNGETVYLTSFSEPQRHQATPDTVAPRAAAKSSQSAGPKESSIADEDKKTLIGVVGEDTAAQLIALDSAILTALANNQVHKDKVTFGPINDKSQRTTMHQTVRQAFSSRIETKTQENNNFEASYFVQSRTGGRAANNGKKSQASWTTLGGDYCHFTLYKENRDNGDAIYQLSRAVRAAPKDFGTAGTKDKRAATTQRVSVYRKRPEELKKINLNPRLKIKVGNFKFEQSGLKLGDLMGNEFTITLKECQLLRAKDYSPKHKLMVLRECVEASLKAVAMNGFLNYFGLQRFGTFHVGTHEIGIEILNSRFEEAVNLLLDHDKGLLVERQELEPLTAHAQDEINRAKACAMYLNSKSPAAAKMAANLMPQKFPSDRAILQHMSKSHKDYQGALLRIPRSTRSMYLHAYQSYIWNHVASVRWAKYGPRVIQGDLVLIPKKEATSSSDAQALDQDGEIILEPDSDDDEHQRARPLSRGEVVSGKYSIRDVVLPIPGWGIVYPENEMAHLYTQIMAHPKHGGLDPHSMRRNHKEFSLSGGYRKLIANFIGEPSCEVQLYADNNVQLTKTDLDLIEEEKRNRLKAMEETRERLASERNKKWHDFASNSVDHDRAVARKIADEKRRREEENPGVDLDAFRVNETWVQTGFTDNAKRVKLTGEKVIHEASAQVQEEAGPVPADLPVTENKPLSEAKEDEPMPDATATVDTPVTEGKEPSKAKDDKPMLDAMVTASGEATSTTVEDPRLMQHTSQQPGKPQQKQIGKASEQMKLDTTKTKEPPANKLAVTLKFKLHSSQYATMAIRELATAMFVPEEEASTTPSSDATVTSRQPQHHFNNDTESARNIDTSFGQQGSSTTGLENSSWPLQSPHRDWSTRLLPKANVASLPTAKNDTTATSISDTASTATPHSASATLADPSDWPDRPTATFSRNQNLGRPSDDVRNAATSNKPSLDPNANHFTSSAPNCHFVTNPHRGTFGGEENSSYTNAPGNIKKANFYIPPPEYWRGPMGLPGPSQFNGPPSPYTFLGVPGLDDYYTNNNDSSAQLPNLPPPHAMSQIPTGRMIPPPGFDGAQNNNYGGGYRGSQAPFAPGGYGRGGRGGRGGPQRPFYPSLPQRSHYPHGGPPGFGNNQQQMHQGQHGGNFYSRRNNQRYPPGPHGGNYYGGNYNSRNQGF</sequence>
<dbReference type="GO" id="GO:0005634">
    <property type="term" value="C:nucleus"/>
    <property type="evidence" value="ECO:0007669"/>
    <property type="project" value="TreeGrafter"/>
</dbReference>
<dbReference type="GO" id="GO:0003723">
    <property type="term" value="F:RNA binding"/>
    <property type="evidence" value="ECO:0007669"/>
    <property type="project" value="InterPro"/>
</dbReference>
<evidence type="ECO:0000259" key="4">
    <source>
        <dbReference type="PROSITE" id="PS50984"/>
    </source>
</evidence>
<dbReference type="CDD" id="cd02576">
    <property type="entry name" value="PseudoU_synth_ScPUS7"/>
    <property type="match status" value="1"/>
</dbReference>
<proteinExistence type="inferred from homology"/>
<accession>A0AAD5WWY6</accession>
<comment type="caution">
    <text evidence="5">The sequence shown here is derived from an EMBL/GenBank/DDBJ whole genome shotgun (WGS) entry which is preliminary data.</text>
</comment>
<evidence type="ECO:0000256" key="3">
    <source>
        <dbReference type="SAM" id="MobiDB-lite"/>
    </source>
</evidence>
<feature type="region of interest" description="Disordered" evidence="3">
    <location>
        <begin position="70"/>
        <end position="101"/>
    </location>
</feature>
<organism evidence="5 6">
    <name type="scientific">Zalerion maritima</name>
    <dbReference type="NCBI Taxonomy" id="339359"/>
    <lineage>
        <taxon>Eukaryota</taxon>
        <taxon>Fungi</taxon>
        <taxon>Dikarya</taxon>
        <taxon>Ascomycota</taxon>
        <taxon>Pezizomycotina</taxon>
        <taxon>Sordariomycetes</taxon>
        <taxon>Lulworthiomycetidae</taxon>
        <taxon>Lulworthiales</taxon>
        <taxon>Lulworthiaceae</taxon>
        <taxon>Zalerion</taxon>
    </lineage>
</organism>
<feature type="compositionally biased region" description="Low complexity" evidence="3">
    <location>
        <begin position="1177"/>
        <end position="1193"/>
    </location>
</feature>
<protein>
    <submittedName>
        <fullName evidence="5">tRNA pseudouridine synthase D</fullName>
    </submittedName>
</protein>
<dbReference type="PANTHER" id="PTHR13326:SF21">
    <property type="entry name" value="PSEUDOURIDYLATE SYNTHASE PUS7L"/>
    <property type="match status" value="1"/>
</dbReference>
<reference evidence="5" key="1">
    <citation type="submission" date="2022-07" db="EMBL/GenBank/DDBJ databases">
        <title>Draft genome sequence of Zalerion maritima ATCC 34329, a (micro)plastics degrading marine fungus.</title>
        <authorList>
            <person name="Paco A."/>
            <person name="Goncalves M.F.M."/>
            <person name="Rocha-Santos T.A.P."/>
            <person name="Alves A."/>
        </authorList>
    </citation>
    <scope>NUCLEOTIDE SEQUENCE</scope>
    <source>
        <strain evidence="5">ATCC 34329</strain>
    </source>
</reference>
<keyword evidence="6" id="KW-1185">Reference proteome</keyword>
<dbReference type="Pfam" id="PF01142">
    <property type="entry name" value="TruD"/>
    <property type="match status" value="1"/>
</dbReference>
<evidence type="ECO:0000313" key="6">
    <source>
        <dbReference type="Proteomes" id="UP001201980"/>
    </source>
</evidence>